<keyword evidence="7" id="KW-1185">Reference proteome</keyword>
<name>A0A346NMX8_9ALTE</name>
<evidence type="ECO:0000256" key="4">
    <source>
        <dbReference type="ARBA" id="ARBA00023163"/>
    </source>
</evidence>
<evidence type="ECO:0000256" key="3">
    <source>
        <dbReference type="ARBA" id="ARBA00023125"/>
    </source>
</evidence>
<dbReference type="Proteomes" id="UP000262073">
    <property type="component" value="Chromosome"/>
</dbReference>
<keyword evidence="3" id="KW-0238">DNA-binding</keyword>
<keyword evidence="2" id="KW-0805">Transcription regulation</keyword>
<gene>
    <name evidence="6" type="ORF">D0Y50_11280</name>
</gene>
<dbReference type="PROSITE" id="PS50931">
    <property type="entry name" value="HTH_LYSR"/>
    <property type="match status" value="1"/>
</dbReference>
<evidence type="ECO:0000259" key="5">
    <source>
        <dbReference type="PROSITE" id="PS50931"/>
    </source>
</evidence>
<dbReference type="KEGG" id="salm:D0Y50_11280"/>
<dbReference type="EMBL" id="CP031769">
    <property type="protein sequence ID" value="AXR06885.1"/>
    <property type="molecule type" value="Genomic_DNA"/>
</dbReference>
<dbReference type="PANTHER" id="PTHR30537">
    <property type="entry name" value="HTH-TYPE TRANSCRIPTIONAL REGULATOR"/>
    <property type="match status" value="1"/>
</dbReference>
<organism evidence="6 7">
    <name type="scientific">Salinimonas sediminis</name>
    <dbReference type="NCBI Taxonomy" id="2303538"/>
    <lineage>
        <taxon>Bacteria</taxon>
        <taxon>Pseudomonadati</taxon>
        <taxon>Pseudomonadota</taxon>
        <taxon>Gammaproteobacteria</taxon>
        <taxon>Alteromonadales</taxon>
        <taxon>Alteromonadaceae</taxon>
        <taxon>Alteromonas/Salinimonas group</taxon>
        <taxon>Salinimonas</taxon>
    </lineage>
</organism>
<dbReference type="AlphaFoldDB" id="A0A346NMX8"/>
<evidence type="ECO:0000313" key="7">
    <source>
        <dbReference type="Proteomes" id="UP000262073"/>
    </source>
</evidence>
<dbReference type="PRINTS" id="PR00039">
    <property type="entry name" value="HTHLYSR"/>
</dbReference>
<dbReference type="FunFam" id="1.10.10.10:FF:000001">
    <property type="entry name" value="LysR family transcriptional regulator"/>
    <property type="match status" value="1"/>
</dbReference>
<dbReference type="Gene3D" id="3.40.190.290">
    <property type="match status" value="1"/>
</dbReference>
<evidence type="ECO:0000256" key="2">
    <source>
        <dbReference type="ARBA" id="ARBA00023015"/>
    </source>
</evidence>
<dbReference type="CDD" id="cd08422">
    <property type="entry name" value="PBP2_CrgA_like"/>
    <property type="match status" value="1"/>
</dbReference>
<dbReference type="SUPFAM" id="SSF53850">
    <property type="entry name" value="Periplasmic binding protein-like II"/>
    <property type="match status" value="1"/>
</dbReference>
<dbReference type="SUPFAM" id="SSF46785">
    <property type="entry name" value="Winged helix' DNA-binding domain"/>
    <property type="match status" value="1"/>
</dbReference>
<reference evidence="6 7" key="1">
    <citation type="submission" date="2018-08" db="EMBL/GenBank/DDBJ databases">
        <title>Salinimonas sediminis sp. nov., a piezophilic bacterium isolated from a deep-sea sediment sample from the New Britain Trench.</title>
        <authorList>
            <person name="Cao J."/>
        </authorList>
    </citation>
    <scope>NUCLEOTIDE SEQUENCE [LARGE SCALE GENOMIC DNA]</scope>
    <source>
        <strain evidence="6 7">N102</strain>
    </source>
</reference>
<feature type="domain" description="HTH lysR-type" evidence="5">
    <location>
        <begin position="10"/>
        <end position="62"/>
    </location>
</feature>
<protein>
    <submittedName>
        <fullName evidence="6">LysR family transcriptional regulator</fullName>
    </submittedName>
</protein>
<dbReference type="Pfam" id="PF00126">
    <property type="entry name" value="HTH_1"/>
    <property type="match status" value="1"/>
</dbReference>
<dbReference type="PANTHER" id="PTHR30537:SF5">
    <property type="entry name" value="HTH-TYPE TRANSCRIPTIONAL ACTIVATOR TTDR-RELATED"/>
    <property type="match status" value="1"/>
</dbReference>
<proteinExistence type="inferred from homology"/>
<dbReference type="InterPro" id="IPR036388">
    <property type="entry name" value="WH-like_DNA-bd_sf"/>
</dbReference>
<dbReference type="RefSeq" id="WP_108567185.1">
    <property type="nucleotide sequence ID" value="NZ_CP031769.1"/>
</dbReference>
<dbReference type="InterPro" id="IPR036390">
    <property type="entry name" value="WH_DNA-bd_sf"/>
</dbReference>
<accession>A0A346NMX8</accession>
<dbReference type="InterPro" id="IPR000847">
    <property type="entry name" value="LysR_HTH_N"/>
</dbReference>
<dbReference type="InterPro" id="IPR005119">
    <property type="entry name" value="LysR_subst-bd"/>
</dbReference>
<comment type="similarity">
    <text evidence="1">Belongs to the LysR transcriptional regulatory family.</text>
</comment>
<evidence type="ECO:0000256" key="1">
    <source>
        <dbReference type="ARBA" id="ARBA00009437"/>
    </source>
</evidence>
<sequence>MSDHKRMERLMLFVELARQLNFTRAARKLGISKGYLSEQVKKLETELKCPLLVRTTRSVRLTREGERALAQGLNIRSQVFQLERSVNEENEAVSGLLRITAPKMFAETFLFSLCSDFQGLHPDILFEINCSYTTHNLNQQDIDVAFRATTTPPDDMVVSELLPYTHLLVASPAYLANYGEPQHIDDLAQHACLATLHQKSWPLKQGPVDINGWLATNENHLLRQQALKGKGIIRVANYYVADDIARGELQVVLPEECLPMGNSIYLFHPQLVYPSQKLKTFTRFVRDYFANHSPERQA</sequence>
<dbReference type="GO" id="GO:0003700">
    <property type="term" value="F:DNA-binding transcription factor activity"/>
    <property type="evidence" value="ECO:0007669"/>
    <property type="project" value="InterPro"/>
</dbReference>
<dbReference type="GO" id="GO:0006351">
    <property type="term" value="P:DNA-templated transcription"/>
    <property type="evidence" value="ECO:0007669"/>
    <property type="project" value="TreeGrafter"/>
</dbReference>
<keyword evidence="4" id="KW-0804">Transcription</keyword>
<dbReference type="GO" id="GO:0043565">
    <property type="term" value="F:sequence-specific DNA binding"/>
    <property type="evidence" value="ECO:0007669"/>
    <property type="project" value="TreeGrafter"/>
</dbReference>
<dbReference type="Gene3D" id="1.10.10.10">
    <property type="entry name" value="Winged helix-like DNA-binding domain superfamily/Winged helix DNA-binding domain"/>
    <property type="match status" value="1"/>
</dbReference>
<dbReference type="OrthoDB" id="9786526at2"/>
<dbReference type="Pfam" id="PF03466">
    <property type="entry name" value="LysR_substrate"/>
    <property type="match status" value="1"/>
</dbReference>
<dbReference type="InterPro" id="IPR058163">
    <property type="entry name" value="LysR-type_TF_proteobact-type"/>
</dbReference>
<evidence type="ECO:0000313" key="6">
    <source>
        <dbReference type="EMBL" id="AXR06885.1"/>
    </source>
</evidence>